<dbReference type="AlphaFoldDB" id="A0A7W4VTQ2"/>
<protein>
    <submittedName>
        <fullName evidence="1">Uncharacterized protein</fullName>
    </submittedName>
</protein>
<proteinExistence type="predicted"/>
<evidence type="ECO:0000313" key="1">
    <source>
        <dbReference type="EMBL" id="MBB3041189.1"/>
    </source>
</evidence>
<name>A0A7W4VTQ2_9ACTN</name>
<accession>A0A7W4VTQ2</accession>
<dbReference type="Proteomes" id="UP000589626">
    <property type="component" value="Unassembled WGS sequence"/>
</dbReference>
<reference evidence="1 2" key="1">
    <citation type="submission" date="2020-08" db="EMBL/GenBank/DDBJ databases">
        <title>Sequencing the genomes of 1000 actinobacteria strains.</title>
        <authorList>
            <person name="Klenk H.-P."/>
        </authorList>
    </citation>
    <scope>NUCLEOTIDE SEQUENCE [LARGE SCALE GENOMIC DNA]</scope>
    <source>
        <strain evidence="1 2">DSM 105498</strain>
    </source>
</reference>
<organism evidence="1 2">
    <name type="scientific">Nocardioides soli</name>
    <dbReference type="NCBI Taxonomy" id="1036020"/>
    <lineage>
        <taxon>Bacteria</taxon>
        <taxon>Bacillati</taxon>
        <taxon>Actinomycetota</taxon>
        <taxon>Actinomycetes</taxon>
        <taxon>Propionibacteriales</taxon>
        <taxon>Nocardioidaceae</taxon>
        <taxon>Nocardioides</taxon>
    </lineage>
</organism>
<dbReference type="EMBL" id="JACHWR010000001">
    <property type="protein sequence ID" value="MBB3041189.1"/>
    <property type="molecule type" value="Genomic_DNA"/>
</dbReference>
<sequence length="33" mass="3497">MNPYLGLAIILTAIAISWWAAGGFRNPPGGDPR</sequence>
<comment type="caution">
    <text evidence="1">The sequence shown here is derived from an EMBL/GenBank/DDBJ whole genome shotgun (WGS) entry which is preliminary data.</text>
</comment>
<gene>
    <name evidence="1" type="ORF">FHU40_000990</name>
</gene>
<keyword evidence="2" id="KW-1185">Reference proteome</keyword>
<evidence type="ECO:0000313" key="2">
    <source>
        <dbReference type="Proteomes" id="UP000589626"/>
    </source>
</evidence>